<evidence type="ECO:0000313" key="1">
    <source>
        <dbReference type="EMBL" id="GLK63460.1"/>
    </source>
</evidence>
<protein>
    <submittedName>
        <fullName evidence="1">Uncharacterized protein</fullName>
    </submittedName>
</protein>
<keyword evidence="2" id="KW-1185">Reference proteome</keyword>
<accession>A0AAD3NWX0</accession>
<gene>
    <name evidence="1" type="ORF">GCM10017635_09300</name>
</gene>
<dbReference type="RefSeq" id="WP_271179295.1">
    <property type="nucleotide sequence ID" value="NZ_BSFH01000017.1"/>
</dbReference>
<reference evidence="1" key="1">
    <citation type="journal article" date="2014" name="Int. J. Syst. Evol. Microbiol.">
        <title>Complete genome sequence of Corynebacterium casei LMG S-19264T (=DSM 44701T), isolated from a smear-ripened cheese.</title>
        <authorList>
            <consortium name="US DOE Joint Genome Institute (JGI-PGF)"/>
            <person name="Walter F."/>
            <person name="Albersmeier A."/>
            <person name="Kalinowski J."/>
            <person name="Ruckert C."/>
        </authorList>
    </citation>
    <scope>NUCLEOTIDE SEQUENCE</scope>
    <source>
        <strain evidence="1">VKM B-2222</strain>
    </source>
</reference>
<proteinExistence type="predicted"/>
<sequence length="211" mass="22216">MALADVYPLAFLSDLLEPSNCMFSLRRFDEHSGSGDGRFWTAQMAPPLWEVSLTLRPRPRGKAAEINAKLWALEGTRRAFLFEDRSYGPAAGQAAGNGVTVSSIGTDRVSVALTGLPASYRVTAGDRMSIAFGSGRQFMAVFAETVTANSSGTTGQIAISPALPFGVSAGAAVVMDRPRLKAIVPPGGYTPFTDYPGGISQGASITLLQKP</sequence>
<organism evidence="1 2">
    <name type="scientific">Paracoccus kondratievae</name>
    <dbReference type="NCBI Taxonomy" id="135740"/>
    <lineage>
        <taxon>Bacteria</taxon>
        <taxon>Pseudomonadati</taxon>
        <taxon>Pseudomonadota</taxon>
        <taxon>Alphaproteobacteria</taxon>
        <taxon>Rhodobacterales</taxon>
        <taxon>Paracoccaceae</taxon>
        <taxon>Paracoccus</taxon>
    </lineage>
</organism>
<dbReference type="EMBL" id="BSFH01000017">
    <property type="protein sequence ID" value="GLK63460.1"/>
    <property type="molecule type" value="Genomic_DNA"/>
</dbReference>
<dbReference type="AlphaFoldDB" id="A0AAD3NWX0"/>
<name>A0AAD3NWX0_9RHOB</name>
<comment type="caution">
    <text evidence="1">The sequence shown here is derived from an EMBL/GenBank/DDBJ whole genome shotgun (WGS) entry which is preliminary data.</text>
</comment>
<evidence type="ECO:0000313" key="2">
    <source>
        <dbReference type="Proteomes" id="UP001143349"/>
    </source>
</evidence>
<reference evidence="1" key="2">
    <citation type="submission" date="2023-01" db="EMBL/GenBank/DDBJ databases">
        <authorList>
            <person name="Sun Q."/>
            <person name="Evtushenko L."/>
        </authorList>
    </citation>
    <scope>NUCLEOTIDE SEQUENCE</scope>
    <source>
        <strain evidence="1">VKM B-2222</strain>
    </source>
</reference>
<dbReference type="Proteomes" id="UP001143349">
    <property type="component" value="Unassembled WGS sequence"/>
</dbReference>